<reference evidence="2" key="1">
    <citation type="submission" date="2023-11" db="EMBL/GenBank/DDBJ databases">
        <title>Genome assemblies of two species of porcelain crab, Petrolisthes cinctipes and Petrolisthes manimaculis (Anomura: Porcellanidae).</title>
        <authorList>
            <person name="Angst P."/>
        </authorList>
    </citation>
    <scope>NUCLEOTIDE SEQUENCE</scope>
    <source>
        <strain evidence="2">PB745_02</strain>
        <tissue evidence="2">Gill</tissue>
    </source>
</reference>
<protein>
    <submittedName>
        <fullName evidence="2">Uncharacterized protein</fullName>
    </submittedName>
</protein>
<feature type="compositionally biased region" description="Polar residues" evidence="1">
    <location>
        <begin position="1"/>
        <end position="11"/>
    </location>
</feature>
<feature type="compositionally biased region" description="Polar residues" evidence="1">
    <location>
        <begin position="40"/>
        <end position="54"/>
    </location>
</feature>
<feature type="non-terminal residue" evidence="2">
    <location>
        <position position="1"/>
    </location>
</feature>
<organism evidence="2 3">
    <name type="scientific">Petrolisthes manimaculis</name>
    <dbReference type="NCBI Taxonomy" id="1843537"/>
    <lineage>
        <taxon>Eukaryota</taxon>
        <taxon>Metazoa</taxon>
        <taxon>Ecdysozoa</taxon>
        <taxon>Arthropoda</taxon>
        <taxon>Crustacea</taxon>
        <taxon>Multicrustacea</taxon>
        <taxon>Malacostraca</taxon>
        <taxon>Eumalacostraca</taxon>
        <taxon>Eucarida</taxon>
        <taxon>Decapoda</taxon>
        <taxon>Pleocyemata</taxon>
        <taxon>Anomura</taxon>
        <taxon>Galatheoidea</taxon>
        <taxon>Porcellanidae</taxon>
        <taxon>Petrolisthes</taxon>
    </lineage>
</organism>
<dbReference type="Proteomes" id="UP001292094">
    <property type="component" value="Unassembled WGS sequence"/>
</dbReference>
<accession>A0AAE1Q9E6</accession>
<name>A0AAE1Q9E6_9EUCA</name>
<feature type="region of interest" description="Disordered" evidence="1">
    <location>
        <begin position="1"/>
        <end position="83"/>
    </location>
</feature>
<evidence type="ECO:0000256" key="1">
    <source>
        <dbReference type="SAM" id="MobiDB-lite"/>
    </source>
</evidence>
<sequence>MGSSCSSSQSIKDNENVSVKSEEGSTQHPPVINVSGARPVSTSTSDRSYDTESCLSDKGGGLRHATRSPVNRDNDGVSNSGDI</sequence>
<evidence type="ECO:0000313" key="2">
    <source>
        <dbReference type="EMBL" id="KAK4322000.1"/>
    </source>
</evidence>
<keyword evidence="3" id="KW-1185">Reference proteome</keyword>
<proteinExistence type="predicted"/>
<comment type="caution">
    <text evidence="2">The sequence shown here is derived from an EMBL/GenBank/DDBJ whole genome shotgun (WGS) entry which is preliminary data.</text>
</comment>
<gene>
    <name evidence="2" type="ORF">Pmani_007222</name>
</gene>
<dbReference type="AlphaFoldDB" id="A0AAE1Q9E6"/>
<feature type="compositionally biased region" description="Basic and acidic residues" evidence="1">
    <location>
        <begin position="12"/>
        <end position="25"/>
    </location>
</feature>
<evidence type="ECO:0000313" key="3">
    <source>
        <dbReference type="Proteomes" id="UP001292094"/>
    </source>
</evidence>
<dbReference type="EMBL" id="JAWZYT010000545">
    <property type="protein sequence ID" value="KAK4322000.1"/>
    <property type="molecule type" value="Genomic_DNA"/>
</dbReference>